<dbReference type="HOGENOM" id="CLU_1952026_0_0_1"/>
<dbReference type="AlphaFoldDB" id="G7LF75"/>
<reference evidence="1 3" key="2">
    <citation type="journal article" date="2014" name="BMC Genomics">
        <title>An improved genome release (version Mt4.0) for the model legume Medicago truncatula.</title>
        <authorList>
            <person name="Tang H."/>
            <person name="Krishnakumar V."/>
            <person name="Bidwell S."/>
            <person name="Rosen B."/>
            <person name="Chan A."/>
            <person name="Zhou S."/>
            <person name="Gentzbittel L."/>
            <person name="Childs K.L."/>
            <person name="Yandell M."/>
            <person name="Gundlach H."/>
            <person name="Mayer K.F."/>
            <person name="Schwartz D.C."/>
            <person name="Town C.D."/>
        </authorList>
    </citation>
    <scope>GENOME REANNOTATION</scope>
    <source>
        <strain evidence="2 3">cv. Jemalong A17</strain>
    </source>
</reference>
<dbReference type="Proteomes" id="UP000002051">
    <property type="component" value="Chromosome 8"/>
</dbReference>
<evidence type="ECO:0000313" key="2">
    <source>
        <dbReference type="EnsemblPlants" id="AET01433"/>
    </source>
</evidence>
<proteinExistence type="predicted"/>
<reference evidence="1 3" key="1">
    <citation type="journal article" date="2011" name="Nature">
        <title>The Medicago genome provides insight into the evolution of rhizobial symbioses.</title>
        <authorList>
            <person name="Young N.D."/>
            <person name="Debelle F."/>
            <person name="Oldroyd G.E."/>
            <person name="Geurts R."/>
            <person name="Cannon S.B."/>
            <person name="Udvardi M.K."/>
            <person name="Benedito V.A."/>
            <person name="Mayer K.F."/>
            <person name="Gouzy J."/>
            <person name="Schoof H."/>
            <person name="Van de Peer Y."/>
            <person name="Proost S."/>
            <person name="Cook D.R."/>
            <person name="Meyers B.C."/>
            <person name="Spannagl M."/>
            <person name="Cheung F."/>
            <person name="De Mita S."/>
            <person name="Krishnakumar V."/>
            <person name="Gundlach H."/>
            <person name="Zhou S."/>
            <person name="Mudge J."/>
            <person name="Bharti A.K."/>
            <person name="Murray J.D."/>
            <person name="Naoumkina M.A."/>
            <person name="Rosen B."/>
            <person name="Silverstein K.A."/>
            <person name="Tang H."/>
            <person name="Rombauts S."/>
            <person name="Zhao P.X."/>
            <person name="Zhou P."/>
            <person name="Barbe V."/>
            <person name="Bardou P."/>
            <person name="Bechner M."/>
            <person name="Bellec A."/>
            <person name="Berger A."/>
            <person name="Berges H."/>
            <person name="Bidwell S."/>
            <person name="Bisseling T."/>
            <person name="Choisne N."/>
            <person name="Couloux A."/>
            <person name="Denny R."/>
            <person name="Deshpande S."/>
            <person name="Dai X."/>
            <person name="Doyle J.J."/>
            <person name="Dudez A.M."/>
            <person name="Farmer A.D."/>
            <person name="Fouteau S."/>
            <person name="Franken C."/>
            <person name="Gibelin C."/>
            <person name="Gish J."/>
            <person name="Goldstein S."/>
            <person name="Gonzalez A.J."/>
            <person name="Green P.J."/>
            <person name="Hallab A."/>
            <person name="Hartog M."/>
            <person name="Hua A."/>
            <person name="Humphray S.J."/>
            <person name="Jeong D.H."/>
            <person name="Jing Y."/>
            <person name="Jocker A."/>
            <person name="Kenton S.M."/>
            <person name="Kim D.J."/>
            <person name="Klee K."/>
            <person name="Lai H."/>
            <person name="Lang C."/>
            <person name="Lin S."/>
            <person name="Macmil S.L."/>
            <person name="Magdelenat G."/>
            <person name="Matthews L."/>
            <person name="McCorrison J."/>
            <person name="Monaghan E.L."/>
            <person name="Mun J.H."/>
            <person name="Najar F.Z."/>
            <person name="Nicholson C."/>
            <person name="Noirot C."/>
            <person name="O'Bleness M."/>
            <person name="Paule C.R."/>
            <person name="Poulain J."/>
            <person name="Prion F."/>
            <person name="Qin B."/>
            <person name="Qu C."/>
            <person name="Retzel E.F."/>
            <person name="Riddle C."/>
            <person name="Sallet E."/>
            <person name="Samain S."/>
            <person name="Samson N."/>
            <person name="Sanders I."/>
            <person name="Saurat O."/>
            <person name="Scarpelli C."/>
            <person name="Schiex T."/>
            <person name="Segurens B."/>
            <person name="Severin A.J."/>
            <person name="Sherrier D.J."/>
            <person name="Shi R."/>
            <person name="Sims S."/>
            <person name="Singer S.R."/>
            <person name="Sinharoy S."/>
            <person name="Sterck L."/>
            <person name="Viollet A."/>
            <person name="Wang B.B."/>
            <person name="Wang K."/>
            <person name="Wang M."/>
            <person name="Wang X."/>
            <person name="Warfsmann J."/>
            <person name="Weissenbach J."/>
            <person name="White D.D."/>
            <person name="White J.D."/>
            <person name="Wiley G.B."/>
            <person name="Wincker P."/>
            <person name="Xing Y."/>
            <person name="Yang L."/>
            <person name="Yao Z."/>
            <person name="Ying F."/>
            <person name="Zhai J."/>
            <person name="Zhou L."/>
            <person name="Zuber A."/>
            <person name="Denarie J."/>
            <person name="Dixon R.A."/>
            <person name="May G.D."/>
            <person name="Schwartz D.C."/>
            <person name="Rogers J."/>
            <person name="Quetier F."/>
            <person name="Town C.D."/>
            <person name="Roe B.A."/>
        </authorList>
    </citation>
    <scope>NUCLEOTIDE SEQUENCE [LARGE SCALE GENOMIC DNA]</scope>
    <source>
        <strain evidence="1">A17</strain>
        <strain evidence="2 3">cv. Jemalong A17</strain>
    </source>
</reference>
<evidence type="ECO:0000313" key="3">
    <source>
        <dbReference type="Proteomes" id="UP000002051"/>
    </source>
</evidence>
<dbReference type="STRING" id="3880.G7LF75"/>
<sequence>MNSLPKRDAAMFKRQLSHLETYLADISIPANDDAIASIRLILNKLVNNKIKKLLDLGWKMCRVFDPTTFDTPSVSASMCNGFNQFTDTAESDMNSLERSNQRWYPPNTHWQVKSSAFMSCMQLFAHIVV</sequence>
<dbReference type="PaxDb" id="3880-AET01433"/>
<accession>G7LF75</accession>
<evidence type="ECO:0000313" key="1">
    <source>
        <dbReference type="EMBL" id="AET01433.1"/>
    </source>
</evidence>
<gene>
    <name evidence="1" type="ordered locus">MTR_8g012480</name>
</gene>
<dbReference type="Gene3D" id="3.40.50.10490">
    <property type="entry name" value="Glucose-6-phosphate isomerase like protein, domain 1"/>
    <property type="match status" value="1"/>
</dbReference>
<protein>
    <submittedName>
        <fullName evidence="1 2">Uncharacterized protein</fullName>
    </submittedName>
</protein>
<name>G7LF75_MEDTR</name>
<keyword evidence="3" id="KW-1185">Reference proteome</keyword>
<organism evidence="1 3">
    <name type="scientific">Medicago truncatula</name>
    <name type="common">Barrel medic</name>
    <name type="synonym">Medicago tribuloides</name>
    <dbReference type="NCBI Taxonomy" id="3880"/>
    <lineage>
        <taxon>Eukaryota</taxon>
        <taxon>Viridiplantae</taxon>
        <taxon>Streptophyta</taxon>
        <taxon>Embryophyta</taxon>
        <taxon>Tracheophyta</taxon>
        <taxon>Spermatophyta</taxon>
        <taxon>Magnoliopsida</taxon>
        <taxon>eudicotyledons</taxon>
        <taxon>Gunneridae</taxon>
        <taxon>Pentapetalae</taxon>
        <taxon>rosids</taxon>
        <taxon>fabids</taxon>
        <taxon>Fabales</taxon>
        <taxon>Fabaceae</taxon>
        <taxon>Papilionoideae</taxon>
        <taxon>50 kb inversion clade</taxon>
        <taxon>NPAAA clade</taxon>
        <taxon>Hologalegina</taxon>
        <taxon>IRL clade</taxon>
        <taxon>Trifolieae</taxon>
        <taxon>Medicago</taxon>
    </lineage>
</organism>
<dbReference type="SUPFAM" id="SSF52313">
    <property type="entry name" value="Ribosomal protein S2"/>
    <property type="match status" value="1"/>
</dbReference>
<dbReference type="EnsemblPlants" id="AET01433">
    <property type="protein sequence ID" value="AET01433"/>
    <property type="gene ID" value="MTR_8g012480"/>
</dbReference>
<dbReference type="InterPro" id="IPR023591">
    <property type="entry name" value="Ribosomal_uS2_flav_dom_sf"/>
</dbReference>
<reference evidence="2" key="3">
    <citation type="submission" date="2015-04" db="UniProtKB">
        <authorList>
            <consortium name="EnsemblPlants"/>
        </authorList>
    </citation>
    <scope>IDENTIFICATION</scope>
    <source>
        <strain evidence="2">cv. Jemalong A17</strain>
    </source>
</reference>
<dbReference type="EMBL" id="CM001224">
    <property type="protein sequence ID" value="AET01433.1"/>
    <property type="molecule type" value="Genomic_DNA"/>
</dbReference>